<dbReference type="PROSITE" id="PS50853">
    <property type="entry name" value="FN3"/>
    <property type="match status" value="1"/>
</dbReference>
<gene>
    <name evidence="3" type="ORF">NTEN_LOCUS109</name>
</gene>
<organism evidence="3 4">
    <name type="scientific">Nesidiocoris tenuis</name>
    <dbReference type="NCBI Taxonomy" id="355587"/>
    <lineage>
        <taxon>Eukaryota</taxon>
        <taxon>Metazoa</taxon>
        <taxon>Ecdysozoa</taxon>
        <taxon>Arthropoda</taxon>
        <taxon>Hexapoda</taxon>
        <taxon>Insecta</taxon>
        <taxon>Pterygota</taxon>
        <taxon>Neoptera</taxon>
        <taxon>Paraneoptera</taxon>
        <taxon>Hemiptera</taxon>
        <taxon>Heteroptera</taxon>
        <taxon>Panheteroptera</taxon>
        <taxon>Cimicomorpha</taxon>
        <taxon>Miridae</taxon>
        <taxon>Dicyphina</taxon>
        <taxon>Nesidiocoris</taxon>
    </lineage>
</organism>
<evidence type="ECO:0000313" key="3">
    <source>
        <dbReference type="EMBL" id="CAA9993122.1"/>
    </source>
</evidence>
<evidence type="ECO:0000256" key="1">
    <source>
        <dbReference type="SAM" id="Phobius"/>
    </source>
</evidence>
<protein>
    <recommendedName>
        <fullName evidence="2">Fibronectin type-III domain-containing protein</fullName>
    </recommendedName>
</protein>
<evidence type="ECO:0000259" key="2">
    <source>
        <dbReference type="PROSITE" id="PS50853"/>
    </source>
</evidence>
<keyword evidence="1" id="KW-0812">Transmembrane</keyword>
<proteinExistence type="predicted"/>
<dbReference type="CDD" id="cd00063">
    <property type="entry name" value="FN3"/>
    <property type="match status" value="1"/>
</dbReference>
<reference evidence="3 4" key="1">
    <citation type="submission" date="2020-02" db="EMBL/GenBank/DDBJ databases">
        <authorList>
            <person name="Ferguson B K."/>
        </authorList>
    </citation>
    <scope>NUCLEOTIDE SEQUENCE [LARGE SCALE GENOMIC DNA]</scope>
</reference>
<feature type="domain" description="Fibronectin type-III" evidence="2">
    <location>
        <begin position="13"/>
        <end position="127"/>
    </location>
</feature>
<evidence type="ECO:0000313" key="4">
    <source>
        <dbReference type="Proteomes" id="UP000479000"/>
    </source>
</evidence>
<dbReference type="OrthoDB" id="428111at2759"/>
<sequence length="176" mass="18940">MHRSPDPSAFPRPPSAPRLLNATQSSLTVAWDPPPGASTLIGYTLEYYSPDLQTGWVVAAHRVSGHSLVVVLKSNNSLSETHLNGTSPSLLLTRLSPQIGYSVRVCGYTRAGQGPWSPDVPVTTAEPTSRPRAYNPSTPTWLLVVTAGSALVLGITCTLALYLRRRQLTKELGHLS</sequence>
<accession>A0A6H5FVN4</accession>
<dbReference type="Proteomes" id="UP000479000">
    <property type="component" value="Unassembled WGS sequence"/>
</dbReference>
<dbReference type="InterPro" id="IPR036116">
    <property type="entry name" value="FN3_sf"/>
</dbReference>
<keyword evidence="1" id="KW-1133">Transmembrane helix</keyword>
<feature type="non-terminal residue" evidence="3">
    <location>
        <position position="176"/>
    </location>
</feature>
<dbReference type="SMART" id="SM00060">
    <property type="entry name" value="FN3"/>
    <property type="match status" value="1"/>
</dbReference>
<dbReference type="SUPFAM" id="SSF49265">
    <property type="entry name" value="Fibronectin type III"/>
    <property type="match status" value="1"/>
</dbReference>
<dbReference type="AlphaFoldDB" id="A0A6H5FVN4"/>
<dbReference type="Gene3D" id="2.60.40.10">
    <property type="entry name" value="Immunoglobulins"/>
    <property type="match status" value="1"/>
</dbReference>
<feature type="transmembrane region" description="Helical" evidence="1">
    <location>
        <begin position="141"/>
        <end position="163"/>
    </location>
</feature>
<dbReference type="Pfam" id="PF00041">
    <property type="entry name" value="fn3"/>
    <property type="match status" value="1"/>
</dbReference>
<dbReference type="InterPro" id="IPR013783">
    <property type="entry name" value="Ig-like_fold"/>
</dbReference>
<dbReference type="InterPro" id="IPR003961">
    <property type="entry name" value="FN3_dom"/>
</dbReference>
<keyword evidence="1" id="KW-0472">Membrane</keyword>
<keyword evidence="4" id="KW-1185">Reference proteome</keyword>
<name>A0A6H5FVN4_9HEMI</name>
<dbReference type="EMBL" id="CADCXU010000180">
    <property type="protein sequence ID" value="CAA9993122.1"/>
    <property type="molecule type" value="Genomic_DNA"/>
</dbReference>